<keyword evidence="2" id="KW-0805">Transcription regulation</keyword>
<dbReference type="GeneID" id="63765775"/>
<dbReference type="InterPro" id="IPR021858">
    <property type="entry name" value="Fun_TF"/>
</dbReference>
<accession>A0A1L9TR80</accession>
<reference evidence="9" key="1">
    <citation type="journal article" date="2017" name="Genome Biol.">
        <title>Comparative genomics reveals high biological diversity and specific adaptations in the industrially and medically important fungal genus Aspergillus.</title>
        <authorList>
            <person name="de Vries R.P."/>
            <person name="Riley R."/>
            <person name="Wiebenga A."/>
            <person name="Aguilar-Osorio G."/>
            <person name="Amillis S."/>
            <person name="Uchima C.A."/>
            <person name="Anderluh G."/>
            <person name="Asadollahi M."/>
            <person name="Askin M."/>
            <person name="Barry K."/>
            <person name="Battaglia E."/>
            <person name="Bayram O."/>
            <person name="Benocci T."/>
            <person name="Braus-Stromeyer S.A."/>
            <person name="Caldana C."/>
            <person name="Canovas D."/>
            <person name="Cerqueira G.C."/>
            <person name="Chen F."/>
            <person name="Chen W."/>
            <person name="Choi C."/>
            <person name="Clum A."/>
            <person name="Dos Santos R.A."/>
            <person name="Damasio A.R."/>
            <person name="Diallinas G."/>
            <person name="Emri T."/>
            <person name="Fekete E."/>
            <person name="Flipphi M."/>
            <person name="Freyberg S."/>
            <person name="Gallo A."/>
            <person name="Gournas C."/>
            <person name="Habgood R."/>
            <person name="Hainaut M."/>
            <person name="Harispe M.L."/>
            <person name="Henrissat B."/>
            <person name="Hilden K.S."/>
            <person name="Hope R."/>
            <person name="Hossain A."/>
            <person name="Karabika E."/>
            <person name="Karaffa L."/>
            <person name="Karanyi Z."/>
            <person name="Krasevec N."/>
            <person name="Kuo A."/>
            <person name="Kusch H."/>
            <person name="LaButti K."/>
            <person name="Lagendijk E.L."/>
            <person name="Lapidus A."/>
            <person name="Levasseur A."/>
            <person name="Lindquist E."/>
            <person name="Lipzen A."/>
            <person name="Logrieco A.F."/>
            <person name="MacCabe A."/>
            <person name="Maekelae M.R."/>
            <person name="Malavazi I."/>
            <person name="Melin P."/>
            <person name="Meyer V."/>
            <person name="Mielnichuk N."/>
            <person name="Miskei M."/>
            <person name="Molnar A.P."/>
            <person name="Mule G."/>
            <person name="Ngan C.Y."/>
            <person name="Orejas M."/>
            <person name="Orosz E."/>
            <person name="Ouedraogo J.P."/>
            <person name="Overkamp K.M."/>
            <person name="Park H.-S."/>
            <person name="Perrone G."/>
            <person name="Piumi F."/>
            <person name="Punt P.J."/>
            <person name="Ram A.F."/>
            <person name="Ramon A."/>
            <person name="Rauscher S."/>
            <person name="Record E."/>
            <person name="Riano-Pachon D.M."/>
            <person name="Robert V."/>
            <person name="Roehrig J."/>
            <person name="Ruller R."/>
            <person name="Salamov A."/>
            <person name="Salih N.S."/>
            <person name="Samson R.A."/>
            <person name="Sandor E."/>
            <person name="Sanguinetti M."/>
            <person name="Schuetze T."/>
            <person name="Sepcic K."/>
            <person name="Shelest E."/>
            <person name="Sherlock G."/>
            <person name="Sophianopoulou V."/>
            <person name="Squina F.M."/>
            <person name="Sun H."/>
            <person name="Susca A."/>
            <person name="Todd R.B."/>
            <person name="Tsang A."/>
            <person name="Unkles S.E."/>
            <person name="van de Wiele N."/>
            <person name="van Rossen-Uffink D."/>
            <person name="Oliveira J.V."/>
            <person name="Vesth T.C."/>
            <person name="Visser J."/>
            <person name="Yu J.-H."/>
            <person name="Zhou M."/>
            <person name="Andersen M.R."/>
            <person name="Archer D.B."/>
            <person name="Baker S.E."/>
            <person name="Benoit I."/>
            <person name="Brakhage A.A."/>
            <person name="Braus G.H."/>
            <person name="Fischer R."/>
            <person name="Frisvad J.C."/>
            <person name="Goldman G.H."/>
            <person name="Houbraken J."/>
            <person name="Oakley B."/>
            <person name="Pocsi I."/>
            <person name="Scazzocchio C."/>
            <person name="Seiboth B."/>
            <person name="vanKuyk P.A."/>
            <person name="Wortman J."/>
            <person name="Dyer P.S."/>
            <person name="Grigoriev I.V."/>
        </authorList>
    </citation>
    <scope>NUCLEOTIDE SEQUENCE [LARGE SCALE GENOMIC DNA]</scope>
    <source>
        <strain evidence="9">CBS 593.65</strain>
    </source>
</reference>
<dbReference type="GO" id="GO:0005634">
    <property type="term" value="C:nucleus"/>
    <property type="evidence" value="ECO:0007669"/>
    <property type="project" value="UniProtKB-SubCell"/>
</dbReference>
<dbReference type="PANTHER" id="PTHR37534:SF49">
    <property type="entry name" value="LYSINE BIOSYNTHESIS REGULATORY PROTEIN LYS14"/>
    <property type="match status" value="1"/>
</dbReference>
<comment type="subcellular location">
    <subcellularLocation>
        <location evidence="1">Nucleus</location>
    </subcellularLocation>
</comment>
<dbReference type="EMBL" id="KV878583">
    <property type="protein sequence ID" value="OJJ61875.1"/>
    <property type="molecule type" value="Genomic_DNA"/>
</dbReference>
<dbReference type="SMART" id="SM00066">
    <property type="entry name" value="GAL4"/>
    <property type="match status" value="1"/>
</dbReference>
<dbReference type="GO" id="GO:0045944">
    <property type="term" value="P:positive regulation of transcription by RNA polymerase II"/>
    <property type="evidence" value="ECO:0007669"/>
    <property type="project" value="TreeGrafter"/>
</dbReference>
<dbReference type="PROSITE" id="PS50048">
    <property type="entry name" value="ZN2_CY6_FUNGAL_2"/>
    <property type="match status" value="1"/>
</dbReference>
<dbReference type="PROSITE" id="PS00463">
    <property type="entry name" value="ZN2_CY6_FUNGAL_1"/>
    <property type="match status" value="1"/>
</dbReference>
<feature type="compositionally biased region" description="Low complexity" evidence="6">
    <location>
        <begin position="114"/>
        <end position="127"/>
    </location>
</feature>
<feature type="region of interest" description="Disordered" evidence="6">
    <location>
        <begin position="1"/>
        <end position="21"/>
    </location>
</feature>
<proteinExistence type="predicted"/>
<dbReference type="RefSeq" id="XP_040705681.1">
    <property type="nucleotide sequence ID" value="XM_040849702.1"/>
</dbReference>
<dbReference type="Gene3D" id="4.10.240.10">
    <property type="entry name" value="Zn(2)-C6 fungal-type DNA-binding domain"/>
    <property type="match status" value="1"/>
</dbReference>
<feature type="region of interest" description="Disordered" evidence="6">
    <location>
        <begin position="369"/>
        <end position="390"/>
    </location>
</feature>
<dbReference type="Pfam" id="PF00172">
    <property type="entry name" value="Zn_clus"/>
    <property type="match status" value="1"/>
</dbReference>
<sequence>MQMETPPQARGPGRSGPRRRTGCLTCRARKVRCDEAKPNCANCSRLRLQCVYKNVIISGIPHSRSSRARSTSSTTQEPEEASPGSAASDIRTVARPNEQARHQQVAPQQHAALPSASPDGPPSSDFSIPFDMLGFIGEITSDFQQKHLDLTNGGAIASSSTAIAEVDGNLFHDERQMTWGPGGVDNVGILPEQSSPRRSSAGEVYEEELLEHFRGSEAPPTIFGPVDLEWKHVRDAMLTQAGDCRSLLLAIYCYSDIHTAWVTGRLWKLGPTYHAQASSEIQTCLLGEVGESSLKKVYKSILLLMLAELISHENWRPATPFLHTSYLILQRFYSRTRTWTGLAHLIASWVTLLDIKALVAGRDGDPLAEFGNLTPPEANDISNPTSENDDTLDDPLLTCPTYLITHSITSPAFTFFLATQQLTRRIVIIDLHHRTRGTVSDEFEVLQIAHTVSADLETLWNRRPKILDLYSSTPADEESLYDSLAPILATVIIRTFRTYVANFLALFVYLHRVAFAIYPRTDRVYRAVDQIIHLAKEESSRPHRCSTATATATNTPGYGSVPMGFVWPLFIAALEGSIEQREWIVAEMQRMAALGPGLGHPNAGKALVLLEEMTRRQDVSRTWADSRCVRRELFADFFVMI</sequence>
<protein>
    <recommendedName>
        <fullName evidence="7">Zn(2)-C6 fungal-type domain-containing protein</fullName>
    </recommendedName>
</protein>
<evidence type="ECO:0000256" key="6">
    <source>
        <dbReference type="SAM" id="MobiDB-lite"/>
    </source>
</evidence>
<dbReference type="GO" id="GO:0000981">
    <property type="term" value="F:DNA-binding transcription factor activity, RNA polymerase II-specific"/>
    <property type="evidence" value="ECO:0007669"/>
    <property type="project" value="InterPro"/>
</dbReference>
<dbReference type="Proteomes" id="UP000184356">
    <property type="component" value="Unassembled WGS sequence"/>
</dbReference>
<dbReference type="CDD" id="cd00067">
    <property type="entry name" value="GAL4"/>
    <property type="match status" value="1"/>
</dbReference>
<dbReference type="OrthoDB" id="648861at2759"/>
<dbReference type="GO" id="GO:0000976">
    <property type="term" value="F:transcription cis-regulatory region binding"/>
    <property type="evidence" value="ECO:0007669"/>
    <property type="project" value="TreeGrafter"/>
</dbReference>
<dbReference type="InterPro" id="IPR001138">
    <property type="entry name" value="Zn2Cys6_DnaBD"/>
</dbReference>
<dbReference type="PANTHER" id="PTHR37534">
    <property type="entry name" value="TRANSCRIPTIONAL ACTIVATOR PROTEIN UGA3"/>
    <property type="match status" value="1"/>
</dbReference>
<dbReference type="SUPFAM" id="SSF57701">
    <property type="entry name" value="Zn2/Cys6 DNA-binding domain"/>
    <property type="match status" value="1"/>
</dbReference>
<evidence type="ECO:0000313" key="9">
    <source>
        <dbReference type="Proteomes" id="UP000184356"/>
    </source>
</evidence>
<dbReference type="GO" id="GO:0008270">
    <property type="term" value="F:zinc ion binding"/>
    <property type="evidence" value="ECO:0007669"/>
    <property type="project" value="InterPro"/>
</dbReference>
<dbReference type="InterPro" id="IPR036864">
    <property type="entry name" value="Zn2-C6_fun-type_DNA-bd_sf"/>
</dbReference>
<gene>
    <name evidence="8" type="ORF">ASPSYDRAFT_594478</name>
</gene>
<evidence type="ECO:0000256" key="1">
    <source>
        <dbReference type="ARBA" id="ARBA00004123"/>
    </source>
</evidence>
<evidence type="ECO:0000256" key="5">
    <source>
        <dbReference type="ARBA" id="ARBA00023242"/>
    </source>
</evidence>
<feature type="compositionally biased region" description="Low complexity" evidence="6">
    <location>
        <begin position="1"/>
        <end position="12"/>
    </location>
</feature>
<feature type="domain" description="Zn(2)-C6 fungal-type" evidence="7">
    <location>
        <begin position="22"/>
        <end position="52"/>
    </location>
</feature>
<organism evidence="8 9">
    <name type="scientific">Aspergillus sydowii CBS 593.65</name>
    <dbReference type="NCBI Taxonomy" id="1036612"/>
    <lineage>
        <taxon>Eukaryota</taxon>
        <taxon>Fungi</taxon>
        <taxon>Dikarya</taxon>
        <taxon>Ascomycota</taxon>
        <taxon>Pezizomycotina</taxon>
        <taxon>Eurotiomycetes</taxon>
        <taxon>Eurotiomycetidae</taxon>
        <taxon>Eurotiales</taxon>
        <taxon>Aspergillaceae</taxon>
        <taxon>Aspergillus</taxon>
        <taxon>Aspergillus subgen. Nidulantes</taxon>
    </lineage>
</organism>
<evidence type="ECO:0000256" key="2">
    <source>
        <dbReference type="ARBA" id="ARBA00023015"/>
    </source>
</evidence>
<evidence type="ECO:0000256" key="3">
    <source>
        <dbReference type="ARBA" id="ARBA00023125"/>
    </source>
</evidence>
<keyword evidence="3" id="KW-0238">DNA-binding</keyword>
<dbReference type="AlphaFoldDB" id="A0A1L9TR80"/>
<evidence type="ECO:0000259" key="7">
    <source>
        <dbReference type="PROSITE" id="PS50048"/>
    </source>
</evidence>
<keyword evidence="4" id="KW-0804">Transcription</keyword>
<feature type="region of interest" description="Disordered" evidence="6">
    <location>
        <begin position="63"/>
        <end position="127"/>
    </location>
</feature>
<dbReference type="Pfam" id="PF11951">
    <property type="entry name" value="Fungal_trans_2"/>
    <property type="match status" value="1"/>
</dbReference>
<dbReference type="STRING" id="1036612.A0A1L9TR80"/>
<keyword evidence="9" id="KW-1185">Reference proteome</keyword>
<dbReference type="VEuPathDB" id="FungiDB:ASPSYDRAFT_594478"/>
<evidence type="ECO:0000313" key="8">
    <source>
        <dbReference type="EMBL" id="OJJ61875.1"/>
    </source>
</evidence>
<name>A0A1L9TR80_9EURO</name>
<keyword evidence="5" id="KW-0539">Nucleus</keyword>
<evidence type="ECO:0000256" key="4">
    <source>
        <dbReference type="ARBA" id="ARBA00023163"/>
    </source>
</evidence>